<organism evidence="1 2">
    <name type="scientific">Candidatus Beckwithbacteria bacterium CG23_combo_of_CG06-09_8_20_14_all_34_8</name>
    <dbReference type="NCBI Taxonomy" id="1974497"/>
    <lineage>
        <taxon>Bacteria</taxon>
        <taxon>Candidatus Beckwithiibacteriota</taxon>
    </lineage>
</organism>
<dbReference type="PANTHER" id="PTHR43546">
    <property type="entry name" value="UPF0173 METAL-DEPENDENT HYDROLASE MJ1163-RELATED"/>
    <property type="match status" value="1"/>
</dbReference>
<dbReference type="InterPro" id="IPR050114">
    <property type="entry name" value="UPF0173_UPF0282_UlaG_hydrolase"/>
</dbReference>
<reference evidence="1 2" key="1">
    <citation type="submission" date="2017-09" db="EMBL/GenBank/DDBJ databases">
        <title>Depth-based differentiation of microbial function through sediment-hosted aquifers and enrichment of novel symbionts in the deep terrestrial subsurface.</title>
        <authorList>
            <person name="Probst A.J."/>
            <person name="Ladd B."/>
            <person name="Jarett J.K."/>
            <person name="Geller-Mcgrath D.E."/>
            <person name="Sieber C.M."/>
            <person name="Emerson J.B."/>
            <person name="Anantharaman K."/>
            <person name="Thomas B.C."/>
            <person name="Malmstrom R."/>
            <person name="Stieglmeier M."/>
            <person name="Klingl A."/>
            <person name="Woyke T."/>
            <person name="Ryan C.M."/>
            <person name="Banfield J.F."/>
        </authorList>
    </citation>
    <scope>NUCLEOTIDE SEQUENCE [LARGE SCALE GENOMIC DNA]</scope>
    <source>
        <strain evidence="1">CG23_combo_of_CG06-09_8_20_14_all_34_8</strain>
    </source>
</reference>
<dbReference type="EMBL" id="PCSR01000087">
    <property type="protein sequence ID" value="PIP52956.1"/>
    <property type="molecule type" value="Genomic_DNA"/>
</dbReference>
<proteinExistence type="predicted"/>
<protein>
    <recommendedName>
        <fullName evidence="3">Metallo-beta-lactamase domain-containing protein</fullName>
    </recommendedName>
</protein>
<dbReference type="Gene3D" id="3.60.15.10">
    <property type="entry name" value="Ribonuclease Z/Hydroxyacylglutathione hydrolase-like"/>
    <property type="match status" value="1"/>
</dbReference>
<dbReference type="PANTHER" id="PTHR43546:SF3">
    <property type="entry name" value="UPF0173 METAL-DEPENDENT HYDROLASE MJ1163"/>
    <property type="match status" value="1"/>
</dbReference>
<sequence length="328" mass="37714">MKRYLNNLIILGLFGLFLAVSYLYIPPSATKLNQQINQSPLLSSDIDRINAVIEYGAYLADSLPENVPKLYFYWISKQRKLSDLRIRRAVGDIKKSQITPNELKIWSLLNMGVVIKTTNHTIAVDTANLPFSNAHNELVRNVDIFLITHMDNDHYDPALLKKALAQNKTVIVPENFFFDNNKPDNLINAPYGKAINIGTTTITAYQTDHRGDGNFNNPNAWYVIESDGFKLLHTGDGRTFKDKEVEKKLNGMKDFDILLANFQIHPFNIRDLNPKTVIPLHLYKFMSGKDLYQESTIETVQNTYQRYNKDLEGIKKVYLLPCESYDYR</sequence>
<dbReference type="AlphaFoldDB" id="A0A2H0B5N9"/>
<dbReference type="Pfam" id="PF13483">
    <property type="entry name" value="Lactamase_B_3"/>
    <property type="match status" value="1"/>
</dbReference>
<name>A0A2H0B5N9_9BACT</name>
<evidence type="ECO:0000313" key="2">
    <source>
        <dbReference type="Proteomes" id="UP000229459"/>
    </source>
</evidence>
<comment type="caution">
    <text evidence="1">The sequence shown here is derived from an EMBL/GenBank/DDBJ whole genome shotgun (WGS) entry which is preliminary data.</text>
</comment>
<dbReference type="SUPFAM" id="SSF56281">
    <property type="entry name" value="Metallo-hydrolase/oxidoreductase"/>
    <property type="match status" value="1"/>
</dbReference>
<dbReference type="InterPro" id="IPR036866">
    <property type="entry name" value="RibonucZ/Hydroxyglut_hydro"/>
</dbReference>
<evidence type="ECO:0000313" key="1">
    <source>
        <dbReference type="EMBL" id="PIP52956.1"/>
    </source>
</evidence>
<gene>
    <name evidence="1" type="ORF">COX08_03590</name>
</gene>
<evidence type="ECO:0008006" key="3">
    <source>
        <dbReference type="Google" id="ProtNLM"/>
    </source>
</evidence>
<accession>A0A2H0B5N9</accession>
<dbReference type="Proteomes" id="UP000229459">
    <property type="component" value="Unassembled WGS sequence"/>
</dbReference>